<dbReference type="PANTHER" id="PTHR21011">
    <property type="entry name" value="MITOCHONDRIAL 28S RIBOSOMAL PROTEIN S6"/>
    <property type="match status" value="1"/>
</dbReference>
<dbReference type="InterPro" id="IPR035980">
    <property type="entry name" value="Ribosomal_bS6_sf"/>
</dbReference>
<accession>A0A9Y1I2H8</accession>
<name>A0A9Y1I2H8_9RHOD</name>
<dbReference type="AlphaFoldDB" id="A0A9Y1I2H8"/>
<dbReference type="GO" id="GO:0070181">
    <property type="term" value="F:small ribosomal subunit rRNA binding"/>
    <property type="evidence" value="ECO:0007669"/>
    <property type="project" value="TreeGrafter"/>
</dbReference>
<dbReference type="PANTHER" id="PTHR21011:SF1">
    <property type="entry name" value="SMALL RIBOSOMAL SUBUNIT PROTEIN BS6M"/>
    <property type="match status" value="1"/>
</dbReference>
<dbReference type="InterPro" id="IPR014717">
    <property type="entry name" value="Transl_elong_EF1B/ribsomal_bS6"/>
</dbReference>
<keyword evidence="3" id="KW-0934">Plastid</keyword>
<dbReference type="InterPro" id="IPR000529">
    <property type="entry name" value="Ribosomal_bS6"/>
</dbReference>
<dbReference type="Gene3D" id="3.30.70.60">
    <property type="match status" value="1"/>
</dbReference>
<dbReference type="NCBIfam" id="TIGR00166">
    <property type="entry name" value="S6"/>
    <property type="match status" value="1"/>
</dbReference>
<protein>
    <recommendedName>
        <fullName evidence="2">30S ribosomal protein S6, chloroplastic</fullName>
    </recommendedName>
</protein>
<keyword evidence="3" id="KW-0689">Ribosomal protein</keyword>
<evidence type="ECO:0000256" key="1">
    <source>
        <dbReference type="ARBA" id="ARBA00009512"/>
    </source>
</evidence>
<gene>
    <name evidence="3" type="primary">rps6</name>
    <name evidence="3" type="ORF">GRSY_074</name>
</gene>
<dbReference type="GO" id="GO:0006412">
    <property type="term" value="P:translation"/>
    <property type="evidence" value="ECO:0007669"/>
    <property type="project" value="InterPro"/>
</dbReference>
<evidence type="ECO:0000256" key="2">
    <source>
        <dbReference type="ARBA" id="ARBA00035537"/>
    </source>
</evidence>
<sequence>MYLYMYGTYELIYIINSNLSEENIHQTILKYSTLLADNKGYSIESTNKGLRRFAYAMRNGYEEAQDGYYIQVDFRGTNITIEAVKKDMNISEEVLRYNLYRKL</sequence>
<organism evidence="3">
    <name type="scientific">Gronococcus sybilensis</name>
    <dbReference type="NCBI Taxonomy" id="3028029"/>
    <lineage>
        <taxon>Eukaryota</taxon>
        <taxon>Rhodophyta</taxon>
        <taxon>Bangiophyceae</taxon>
        <taxon>Cavernulicolales</taxon>
        <taxon>Cavernulicolaceae</taxon>
        <taxon>Gronococcus</taxon>
    </lineage>
</organism>
<proteinExistence type="inferred from homology"/>
<comment type="similarity">
    <text evidence="1">Belongs to the bacterial ribosomal protein bS6 family.</text>
</comment>
<dbReference type="SUPFAM" id="SSF54995">
    <property type="entry name" value="Ribosomal protein S6"/>
    <property type="match status" value="1"/>
</dbReference>
<reference evidence="3" key="1">
    <citation type="journal article" date="2023" name="J. Phycol.">
        <title>Revised classification of the Cyanidiophyceae based on plastid genome data with descriptions of the Cavernulicolales ord. nov. and Galdieriales ord. nov. (Rhodophyta).</title>
        <authorList>
            <person name="Park S.I."/>
            <person name="Cho C.H."/>
            <person name="Ciniglia C."/>
            <person name="Huang T.Y."/>
            <person name="Liu S.L."/>
            <person name="Bustamante D.E."/>
            <person name="Calderon M.S."/>
            <person name="Mansilla A."/>
            <person name="McDermott T."/>
            <person name="Andersen R.A."/>
            <person name="Yoon H.S."/>
        </authorList>
    </citation>
    <scope>NUCLEOTIDE SEQUENCE</scope>
</reference>
<evidence type="ECO:0000313" key="3">
    <source>
        <dbReference type="EMBL" id="WDA99079.1"/>
    </source>
</evidence>
<dbReference type="GO" id="GO:0005840">
    <property type="term" value="C:ribosome"/>
    <property type="evidence" value="ECO:0007669"/>
    <property type="project" value="UniProtKB-KW"/>
</dbReference>
<dbReference type="EMBL" id="OP616812">
    <property type="protein sequence ID" value="WDA99079.1"/>
    <property type="molecule type" value="Genomic_DNA"/>
</dbReference>
<dbReference type="Pfam" id="PF01250">
    <property type="entry name" value="Ribosomal_S6"/>
    <property type="match status" value="1"/>
</dbReference>
<geneLocation type="plastid" evidence="3"/>
<dbReference type="GO" id="GO:0005737">
    <property type="term" value="C:cytoplasm"/>
    <property type="evidence" value="ECO:0007669"/>
    <property type="project" value="UniProtKB-ARBA"/>
</dbReference>
<dbReference type="GO" id="GO:0003735">
    <property type="term" value="F:structural constituent of ribosome"/>
    <property type="evidence" value="ECO:0007669"/>
    <property type="project" value="InterPro"/>
</dbReference>
<keyword evidence="3" id="KW-0687">Ribonucleoprotein</keyword>